<dbReference type="Gene3D" id="3.30.590.10">
    <property type="entry name" value="Glutamine synthetase/guanido kinase, catalytic domain"/>
    <property type="match status" value="1"/>
</dbReference>
<proteinExistence type="inferred from homology"/>
<dbReference type="PROSITE" id="PS51987">
    <property type="entry name" value="GS_CATALYTIC"/>
    <property type="match status" value="1"/>
</dbReference>
<dbReference type="FunFam" id="3.10.20.70:FF:000009">
    <property type="entry name" value="Glutamate-ammonia ligase"/>
    <property type="match status" value="1"/>
</dbReference>
<dbReference type="InterPro" id="IPR036651">
    <property type="entry name" value="Gln_synt_N_sf"/>
</dbReference>
<name>A0AAW2BJB5_9ROSI</name>
<dbReference type="SMART" id="SM01230">
    <property type="entry name" value="Gln-synt_C"/>
    <property type="match status" value="1"/>
</dbReference>
<comment type="caution">
    <text evidence="4">The sequence shown here is derived from an EMBL/GenBank/DDBJ whole genome shotgun (WGS) entry which is preliminary data.</text>
</comment>
<dbReference type="SUPFAM" id="SSF54368">
    <property type="entry name" value="Glutamine synthetase, N-terminal domain"/>
    <property type="match status" value="1"/>
</dbReference>
<dbReference type="Gene3D" id="3.20.20.140">
    <property type="entry name" value="Metal-dependent hydrolases"/>
    <property type="match status" value="2"/>
</dbReference>
<dbReference type="Pfam" id="PF00120">
    <property type="entry name" value="Gln-synt_C"/>
    <property type="match status" value="1"/>
</dbReference>
<evidence type="ECO:0000256" key="2">
    <source>
        <dbReference type="RuleBase" id="RU000384"/>
    </source>
</evidence>
<dbReference type="PANTHER" id="PTHR43383">
    <property type="entry name" value="NODULIN 6"/>
    <property type="match status" value="1"/>
</dbReference>
<keyword evidence="5" id="KW-1185">Reference proteome</keyword>
<dbReference type="InterPro" id="IPR008146">
    <property type="entry name" value="Gln_synth_cat_dom"/>
</dbReference>
<gene>
    <name evidence="4" type="ORF">SO802_030594</name>
</gene>
<evidence type="ECO:0000313" key="5">
    <source>
        <dbReference type="Proteomes" id="UP001459277"/>
    </source>
</evidence>
<dbReference type="AlphaFoldDB" id="A0AAW2BJB5"/>
<dbReference type="InterPro" id="IPR014746">
    <property type="entry name" value="Gln_synth/guanido_kin_cat_dom"/>
</dbReference>
<dbReference type="FunFam" id="3.30.590.10:FF:000012">
    <property type="entry name" value="Glutamate-ammonia ligase"/>
    <property type="match status" value="1"/>
</dbReference>
<dbReference type="SUPFAM" id="SSF51556">
    <property type="entry name" value="Metallo-dependent hydrolases"/>
    <property type="match status" value="1"/>
</dbReference>
<evidence type="ECO:0000256" key="1">
    <source>
        <dbReference type="PROSITE-ProRule" id="PRU01331"/>
    </source>
</evidence>
<dbReference type="GO" id="GO:0006542">
    <property type="term" value="P:glutamine biosynthetic process"/>
    <property type="evidence" value="ECO:0007669"/>
    <property type="project" value="InterPro"/>
</dbReference>
<comment type="similarity">
    <text evidence="1 2">Belongs to the glutamine synthetase family.</text>
</comment>
<evidence type="ECO:0000313" key="4">
    <source>
        <dbReference type="EMBL" id="KAK9985643.1"/>
    </source>
</evidence>
<dbReference type="Proteomes" id="UP001459277">
    <property type="component" value="Unassembled WGS sequence"/>
</dbReference>
<evidence type="ECO:0000259" key="3">
    <source>
        <dbReference type="PROSITE" id="PS51987"/>
    </source>
</evidence>
<accession>A0AAW2BJB5</accession>
<organism evidence="4 5">
    <name type="scientific">Lithocarpus litseifolius</name>
    <dbReference type="NCBI Taxonomy" id="425828"/>
    <lineage>
        <taxon>Eukaryota</taxon>
        <taxon>Viridiplantae</taxon>
        <taxon>Streptophyta</taxon>
        <taxon>Embryophyta</taxon>
        <taxon>Tracheophyta</taxon>
        <taxon>Spermatophyta</taxon>
        <taxon>Magnoliopsida</taxon>
        <taxon>eudicotyledons</taxon>
        <taxon>Gunneridae</taxon>
        <taxon>Pentapetalae</taxon>
        <taxon>rosids</taxon>
        <taxon>fabids</taxon>
        <taxon>Fagales</taxon>
        <taxon>Fagaceae</taxon>
        <taxon>Lithocarpus</taxon>
    </lineage>
</organism>
<dbReference type="EMBL" id="JAZDWU010000011">
    <property type="protein sequence ID" value="KAK9985643.1"/>
    <property type="molecule type" value="Genomic_DNA"/>
</dbReference>
<feature type="domain" description="GS catalytic" evidence="3">
    <location>
        <begin position="350"/>
        <end position="685"/>
    </location>
</feature>
<dbReference type="SUPFAM" id="SSF55931">
    <property type="entry name" value="Glutamine synthetase/guanido kinase"/>
    <property type="match status" value="1"/>
</dbReference>
<dbReference type="PANTHER" id="PTHR43383:SF2">
    <property type="entry name" value="AMIDOHYDROLASE 2 FAMILY PROTEIN"/>
    <property type="match status" value="1"/>
</dbReference>
<dbReference type="Gene3D" id="3.10.20.70">
    <property type="entry name" value="Glutamine synthetase, N-terminal domain"/>
    <property type="match status" value="1"/>
</dbReference>
<reference evidence="4 5" key="1">
    <citation type="submission" date="2024-01" db="EMBL/GenBank/DDBJ databases">
        <title>A telomere-to-telomere, gap-free genome of sweet tea (Lithocarpus litseifolius).</title>
        <authorList>
            <person name="Zhou J."/>
        </authorList>
    </citation>
    <scope>NUCLEOTIDE SEQUENCE [LARGE SCALE GENOMIC DNA]</scope>
    <source>
        <strain evidence="4">Zhou-2022a</strain>
        <tissue evidence="4">Leaf</tissue>
    </source>
</reference>
<sequence length="685" mass="76309">MDFRELREAIEEVELVDGHAHNIVALDSTFPFIRCFSEAEGDALCYAPHSSFKRNLWHIAELYGSELSLHGIEEYRRVSGLQSISSTCFKAARISAILIDDGIEFVKKHDIEWHKSLAPIVGRILRIERLAEKILDEVYLDFGLAVPKLSFHGMISSVKELLELAPIKKVMFSTDGYAFPETFYLARDVVFSVLRDASIDGDLSIPEAIEATKDIFAQNAIQFYKINLSLDSKHTVTPNSTKMNTSASHNDVSLVRIIWVEGSGQHRCRVIPGKRFNNVTKKNGVGLTFACMGATSFADTPPAETNLTGVGEIRLTPDLSTKCRIPWKTQEEMVLADMQLKPGEAWEYCPREALRRVSKILKDEFDLETNAGFENEFILLKSVLREEKEEWMPIDLAPYGSTSAFDATSLLLHEVVAALNSLNITVEQLHAEAGKGQFEMPLGYTVCTYAADSLIFTREVIRAVARKHGLLATFMPKYALDDIGSGSHVHISLDQNGENVFKASDETSRYGMSTVGEEFMAGVLHHLPAIMAFTAPVPNIYDRMVPNTWSGAYQCWGKENREAALRTACPPGIPDGLVSNFEITSFDGCANPYLGLAAIVAAGIDGLRRHLSLPEPVDTNPHSLADKLHRLPASLSEFLEALQKDSVLTDLFSEKLLVAIKGIRKADIDYYSKNRDAYKQLIYRY</sequence>
<protein>
    <recommendedName>
        <fullName evidence="3">GS catalytic domain-containing protein</fullName>
    </recommendedName>
</protein>
<dbReference type="InterPro" id="IPR032466">
    <property type="entry name" value="Metal_Hydrolase"/>
</dbReference>
<dbReference type="GO" id="GO:0004356">
    <property type="term" value="F:glutamine synthetase activity"/>
    <property type="evidence" value="ECO:0007669"/>
    <property type="project" value="InterPro"/>
</dbReference>